<feature type="compositionally biased region" description="Acidic residues" evidence="2">
    <location>
        <begin position="16"/>
        <end position="40"/>
    </location>
</feature>
<dbReference type="EMBL" id="JAAPAO010000793">
    <property type="protein sequence ID" value="KAF4653729.1"/>
    <property type="molecule type" value="Genomic_DNA"/>
</dbReference>
<organism evidence="3 4">
    <name type="scientific">Perkinsus chesapeaki</name>
    <name type="common">Clam parasite</name>
    <name type="synonym">Perkinsus andrewsi</name>
    <dbReference type="NCBI Taxonomy" id="330153"/>
    <lineage>
        <taxon>Eukaryota</taxon>
        <taxon>Sar</taxon>
        <taxon>Alveolata</taxon>
        <taxon>Perkinsozoa</taxon>
        <taxon>Perkinsea</taxon>
        <taxon>Perkinsida</taxon>
        <taxon>Perkinsidae</taxon>
        <taxon>Perkinsus</taxon>
    </lineage>
</organism>
<accession>A0A7J6L437</accession>
<dbReference type="AlphaFoldDB" id="A0A7J6L437"/>
<dbReference type="Proteomes" id="UP000591131">
    <property type="component" value="Unassembled WGS sequence"/>
</dbReference>
<name>A0A7J6L437_PERCH</name>
<evidence type="ECO:0000256" key="2">
    <source>
        <dbReference type="SAM" id="MobiDB-lite"/>
    </source>
</evidence>
<keyword evidence="4" id="KW-1185">Reference proteome</keyword>
<feature type="region of interest" description="Disordered" evidence="2">
    <location>
        <begin position="134"/>
        <end position="165"/>
    </location>
</feature>
<evidence type="ECO:0000256" key="1">
    <source>
        <dbReference type="SAM" id="Coils"/>
    </source>
</evidence>
<feature type="non-terminal residue" evidence="3">
    <location>
        <position position="1"/>
    </location>
</feature>
<keyword evidence="1" id="KW-0175">Coiled coil</keyword>
<feature type="compositionally biased region" description="Basic and acidic residues" evidence="2">
    <location>
        <begin position="59"/>
        <end position="75"/>
    </location>
</feature>
<reference evidence="3 4" key="1">
    <citation type="submission" date="2020-04" db="EMBL/GenBank/DDBJ databases">
        <title>Perkinsus chesapeaki whole genome sequence.</title>
        <authorList>
            <person name="Bogema D.R."/>
        </authorList>
    </citation>
    <scope>NUCLEOTIDE SEQUENCE [LARGE SCALE GENOMIC DNA]</scope>
    <source>
        <strain evidence="3">ATCC PRA-425</strain>
    </source>
</reference>
<feature type="region of interest" description="Disordered" evidence="2">
    <location>
        <begin position="15"/>
        <end position="110"/>
    </location>
</feature>
<dbReference type="OrthoDB" id="285219at2759"/>
<protein>
    <submittedName>
        <fullName evidence="3">Uncharacterized protein</fullName>
    </submittedName>
</protein>
<feature type="compositionally biased region" description="Basic residues" evidence="2">
    <location>
        <begin position="224"/>
        <end position="235"/>
    </location>
</feature>
<feature type="compositionally biased region" description="Polar residues" evidence="2">
    <location>
        <begin position="266"/>
        <end position="285"/>
    </location>
</feature>
<gene>
    <name evidence="3" type="ORF">FOL47_010324</name>
</gene>
<proteinExistence type="predicted"/>
<feature type="coiled-coil region" evidence="1">
    <location>
        <begin position="305"/>
        <end position="335"/>
    </location>
</feature>
<comment type="caution">
    <text evidence="3">The sequence shown here is derived from an EMBL/GenBank/DDBJ whole genome shotgun (WGS) entry which is preliminary data.</text>
</comment>
<feature type="region of interest" description="Disordered" evidence="2">
    <location>
        <begin position="266"/>
        <end position="291"/>
    </location>
</feature>
<evidence type="ECO:0000313" key="4">
    <source>
        <dbReference type="Proteomes" id="UP000591131"/>
    </source>
</evidence>
<sequence length="335" mass="36513">MLSIKYLRILGRSIVGDDENSDVEESVLGDETSSDSESDCSTEYSHSDTGSELPGSVSENKDNESITFDTEDHQDLVTLWLSSASSSSDSNRPIPDDLGGAANEDSRPGVCRSPAMLDLSPIENVDWSTSLSNMQEYFGGSPEPTHGGTFSFSPAPSPSASPPLVLTSMGTFLEVARGEAEVSSLAPKTHQSESRKRSIGFRRPTNPKREKETLQGRKLTALSTRRRAVRGRAKPRPQQIRQLPDSVPVAAGERTGWRSALHATGNGTFQAKSSSDVIDKSGNNDATKRDEARSLEKITDYIEEIEGKSVDTKAMEQKLKELKEKKEASYKAQQE</sequence>
<feature type="region of interest" description="Disordered" evidence="2">
    <location>
        <begin position="179"/>
        <end position="249"/>
    </location>
</feature>
<evidence type="ECO:0000313" key="3">
    <source>
        <dbReference type="EMBL" id="KAF4653729.1"/>
    </source>
</evidence>